<evidence type="ECO:0000313" key="1">
    <source>
        <dbReference type="EMBL" id="PDP44224.1"/>
    </source>
</evidence>
<gene>
    <name evidence="1" type="ORF">CLI86_05090</name>
</gene>
<accession>A0A2A6E9B2</accession>
<evidence type="ECO:0000313" key="2">
    <source>
        <dbReference type="Proteomes" id="UP000219259"/>
    </source>
</evidence>
<proteinExistence type="predicted"/>
<dbReference type="PROSITE" id="PS51257">
    <property type="entry name" value="PROKAR_LIPOPROTEIN"/>
    <property type="match status" value="1"/>
</dbReference>
<dbReference type="Proteomes" id="UP000219259">
    <property type="component" value="Unassembled WGS sequence"/>
</dbReference>
<reference evidence="1 2" key="1">
    <citation type="submission" date="2017-09" db="EMBL/GenBank/DDBJ databases">
        <title>Phase variable restriction modification systems are present in the genome sequences of periodontal pathogens Prevotella intermedia, Tannerella forsythia and Porphyromonas gingivalis.</title>
        <authorList>
            <person name="Haigh R.D."/>
            <person name="Crawford L."/>
            <person name="Ralph J."/>
            <person name="Wanford J."/>
            <person name="Vartoukian S.R."/>
            <person name="Hijazib K."/>
            <person name="Wade W."/>
            <person name="Oggioni M.R."/>
        </authorList>
    </citation>
    <scope>NUCLEOTIDE SEQUENCE [LARGE SCALE GENOMIC DNA]</scope>
    <source>
        <strain evidence="1 2">WW11663</strain>
    </source>
</reference>
<evidence type="ECO:0008006" key="3">
    <source>
        <dbReference type="Google" id="ProtNLM"/>
    </source>
</evidence>
<protein>
    <recommendedName>
        <fullName evidence="3">Lipoprotein</fullName>
    </recommendedName>
</protein>
<organism evidence="1 2">
    <name type="scientific">Tannerella forsythia</name>
    <name type="common">Bacteroides forsythus</name>
    <dbReference type="NCBI Taxonomy" id="28112"/>
    <lineage>
        <taxon>Bacteria</taxon>
        <taxon>Pseudomonadati</taxon>
        <taxon>Bacteroidota</taxon>
        <taxon>Bacteroidia</taxon>
        <taxon>Bacteroidales</taxon>
        <taxon>Tannerellaceae</taxon>
        <taxon>Tannerella</taxon>
    </lineage>
</organism>
<name>A0A2A6E9B2_TANFO</name>
<comment type="caution">
    <text evidence="1">The sequence shown here is derived from an EMBL/GenBank/DDBJ whole genome shotgun (WGS) entry which is preliminary data.</text>
</comment>
<sequence length="129" mass="15279">MKQKIKSFANIFVLFFLITSCKKDIIEESTPCKCAEEKVHIIELKDETLYVQYNSFLEKYVLVSKSKEEVQGKFQIPIVPCENDIPDRYKQEDLPVIVSGQKFDCSEYYKPNAKYYHRFYIQLSSIKKK</sequence>
<dbReference type="EMBL" id="NSLJ01000009">
    <property type="protein sequence ID" value="PDP44224.1"/>
    <property type="molecule type" value="Genomic_DNA"/>
</dbReference>
<dbReference type="RefSeq" id="WP_097531078.1">
    <property type="nucleotide sequence ID" value="NZ_NSLJ01000009.1"/>
</dbReference>
<dbReference type="AlphaFoldDB" id="A0A2A6E9B2"/>